<dbReference type="STRING" id="655815.ZPR_4109"/>
<dbReference type="GO" id="GO:0004016">
    <property type="term" value="F:adenylate cyclase activity"/>
    <property type="evidence" value="ECO:0007669"/>
    <property type="project" value="UniProtKB-ARBA"/>
</dbReference>
<dbReference type="PANTHER" id="PTHR43081:SF1">
    <property type="entry name" value="ADENYLATE CYCLASE, TERMINAL-DIFFERENTIATION SPECIFIC"/>
    <property type="match status" value="1"/>
</dbReference>
<dbReference type="Pfam" id="PF00211">
    <property type="entry name" value="Guanylate_cyc"/>
    <property type="match status" value="1"/>
</dbReference>
<organism evidence="3 4">
    <name type="scientific">Zunongwangia profunda (strain DSM 18752 / CCTCC AB 206139 / SM-A87)</name>
    <name type="common">Wangia profunda</name>
    <dbReference type="NCBI Taxonomy" id="655815"/>
    <lineage>
        <taxon>Bacteria</taxon>
        <taxon>Pseudomonadati</taxon>
        <taxon>Bacteroidota</taxon>
        <taxon>Flavobacteriia</taxon>
        <taxon>Flavobacteriales</taxon>
        <taxon>Flavobacteriaceae</taxon>
        <taxon>Zunongwangia</taxon>
    </lineage>
</organism>
<sequence>MSILSLIYRYSILRLFFRQVVFWLIAYSVLLVILYYTAQMVNMPLGINWNIKFSNLFLFFMAFGFLTGSVLSLVEGILKILPFKSRSLAFDSLVRTTFYFVALWLIVIIIKNVLNSYSYLFISGYPATPSNTRNFDIIILTYTLFMIFIVSFINEMVSKNNPGFTMPLILGKYRFPREENRVFIFLDLKGSTHLAEELGHLKYSSFIQESIMDVNQIAKKFKAHIYQYVGDEIVLTWKLEHFDTLDAIRFLFAVHKRLEKREEHYTSIYATAPFFRAGVHEGKVTAIEIGDLKREIAFHGDTMNVCSRIQGLCKIFNKKILISGQVNQNKEIAQNFKVTPLGPQMLEGKEHVVEVFAVEER</sequence>
<dbReference type="HOGENOM" id="CLU_055425_1_0_10"/>
<evidence type="ECO:0000259" key="2">
    <source>
        <dbReference type="PROSITE" id="PS50125"/>
    </source>
</evidence>
<evidence type="ECO:0000313" key="4">
    <source>
        <dbReference type="Proteomes" id="UP000001654"/>
    </source>
</evidence>
<dbReference type="PROSITE" id="PS50125">
    <property type="entry name" value="GUANYLATE_CYCLASE_2"/>
    <property type="match status" value="1"/>
</dbReference>
<name>D5BA87_ZUNPS</name>
<dbReference type="InterPro" id="IPR001054">
    <property type="entry name" value="A/G_cyclase"/>
</dbReference>
<dbReference type="SUPFAM" id="SSF55073">
    <property type="entry name" value="Nucleotide cyclase"/>
    <property type="match status" value="1"/>
</dbReference>
<feature type="transmembrane region" description="Helical" evidence="1">
    <location>
        <begin position="134"/>
        <end position="153"/>
    </location>
</feature>
<dbReference type="RefSeq" id="WP_013073491.1">
    <property type="nucleotide sequence ID" value="NC_014041.1"/>
</dbReference>
<gene>
    <name evidence="3" type="ordered locus">ZPR_4109</name>
</gene>
<dbReference type="GO" id="GO:0009190">
    <property type="term" value="P:cyclic nucleotide biosynthetic process"/>
    <property type="evidence" value="ECO:0007669"/>
    <property type="project" value="InterPro"/>
</dbReference>
<feature type="transmembrane region" description="Helical" evidence="1">
    <location>
        <begin position="58"/>
        <end position="81"/>
    </location>
</feature>
<reference evidence="3 4" key="1">
    <citation type="journal article" date="2010" name="BMC Genomics">
        <title>The complete genome of Zunongwangia profunda SM-A87 reveals its adaptation to the deep-sea environment and ecological role in sedimentary organic nitrogen degradation.</title>
        <authorList>
            <person name="Qin Q.L."/>
            <person name="Zhang X.Y."/>
            <person name="Wang X.M."/>
            <person name="Liu G.M."/>
            <person name="Chen X.L."/>
            <person name="Xie B.B."/>
            <person name="Dang H.Y."/>
            <person name="Zhou B.C."/>
            <person name="Yu J."/>
            <person name="Zhang Y.Z."/>
        </authorList>
    </citation>
    <scope>NUCLEOTIDE SEQUENCE [LARGE SCALE GENOMIC DNA]</scope>
    <source>
        <strain evidence="4">DSM 18752 / CCTCC AB 206139 / SM-A87</strain>
    </source>
</reference>
<dbReference type="InterPro" id="IPR050697">
    <property type="entry name" value="Adenylyl/Guanylyl_Cyclase_3/4"/>
</dbReference>
<dbReference type="KEGG" id="zpr:ZPR_4109"/>
<dbReference type="Gene3D" id="3.30.70.1230">
    <property type="entry name" value="Nucleotide cyclase"/>
    <property type="match status" value="1"/>
</dbReference>
<keyword evidence="4" id="KW-1185">Reference proteome</keyword>
<dbReference type="GO" id="GO:0035556">
    <property type="term" value="P:intracellular signal transduction"/>
    <property type="evidence" value="ECO:0007669"/>
    <property type="project" value="InterPro"/>
</dbReference>
<dbReference type="AlphaFoldDB" id="D5BA87"/>
<protein>
    <submittedName>
        <fullName evidence="3">Adenylate cyclase-related protein</fullName>
    </submittedName>
</protein>
<dbReference type="EMBL" id="CP001650">
    <property type="protein sequence ID" value="ADF54413.1"/>
    <property type="molecule type" value="Genomic_DNA"/>
</dbReference>
<dbReference type="eggNOG" id="COG2114">
    <property type="taxonomic scope" value="Bacteria"/>
</dbReference>
<evidence type="ECO:0000313" key="3">
    <source>
        <dbReference type="EMBL" id="ADF54413.1"/>
    </source>
</evidence>
<dbReference type="Proteomes" id="UP000001654">
    <property type="component" value="Chromosome"/>
</dbReference>
<dbReference type="CDD" id="cd07302">
    <property type="entry name" value="CHD"/>
    <property type="match status" value="1"/>
</dbReference>
<dbReference type="InterPro" id="IPR029787">
    <property type="entry name" value="Nucleotide_cyclase"/>
</dbReference>
<accession>D5BA87</accession>
<feature type="transmembrane region" description="Helical" evidence="1">
    <location>
        <begin position="20"/>
        <end position="38"/>
    </location>
</feature>
<feature type="transmembrane region" description="Helical" evidence="1">
    <location>
        <begin position="93"/>
        <end position="114"/>
    </location>
</feature>
<keyword evidence="1" id="KW-1133">Transmembrane helix</keyword>
<keyword evidence="1" id="KW-0472">Membrane</keyword>
<evidence type="ECO:0000256" key="1">
    <source>
        <dbReference type="SAM" id="Phobius"/>
    </source>
</evidence>
<feature type="domain" description="Guanylate cyclase" evidence="2">
    <location>
        <begin position="182"/>
        <end position="310"/>
    </location>
</feature>
<keyword evidence="1" id="KW-0812">Transmembrane</keyword>
<dbReference type="PANTHER" id="PTHR43081">
    <property type="entry name" value="ADENYLATE CYCLASE, TERMINAL-DIFFERENTIATION SPECIFIC-RELATED"/>
    <property type="match status" value="1"/>
</dbReference>
<proteinExistence type="predicted"/>
<dbReference type="OrthoDB" id="9768499at2"/>